<evidence type="ECO:0000313" key="2">
    <source>
        <dbReference type="EnsemblPlants" id="Kaladp0031s0090.1.v1.1"/>
    </source>
</evidence>
<dbReference type="SUPFAM" id="SSF141562">
    <property type="entry name" value="At5g01610-like"/>
    <property type="match status" value="1"/>
</dbReference>
<proteinExistence type="predicted"/>
<evidence type="ECO:0000313" key="3">
    <source>
        <dbReference type="Proteomes" id="UP000594263"/>
    </source>
</evidence>
<protein>
    <recommendedName>
        <fullName evidence="4">DUF538 family protein</fullName>
    </recommendedName>
</protein>
<dbReference type="InterPro" id="IPR036758">
    <property type="entry name" value="At5g01610-like"/>
</dbReference>
<feature type="signal peptide" evidence="1">
    <location>
        <begin position="1"/>
        <end position="27"/>
    </location>
</feature>
<evidence type="ECO:0008006" key="4">
    <source>
        <dbReference type="Google" id="ProtNLM"/>
    </source>
</evidence>
<accession>A0A7N0TBR5</accession>
<dbReference type="Pfam" id="PF04398">
    <property type="entry name" value="DUF538"/>
    <property type="match status" value="1"/>
</dbReference>
<dbReference type="Gene3D" id="2.30.240.10">
    <property type="entry name" value="At5g01610-like"/>
    <property type="match status" value="1"/>
</dbReference>
<organism evidence="2 3">
    <name type="scientific">Kalanchoe fedtschenkoi</name>
    <name type="common">Lavender scallops</name>
    <name type="synonym">South American air plant</name>
    <dbReference type="NCBI Taxonomy" id="63787"/>
    <lineage>
        <taxon>Eukaryota</taxon>
        <taxon>Viridiplantae</taxon>
        <taxon>Streptophyta</taxon>
        <taxon>Embryophyta</taxon>
        <taxon>Tracheophyta</taxon>
        <taxon>Spermatophyta</taxon>
        <taxon>Magnoliopsida</taxon>
        <taxon>eudicotyledons</taxon>
        <taxon>Gunneridae</taxon>
        <taxon>Pentapetalae</taxon>
        <taxon>Saxifragales</taxon>
        <taxon>Crassulaceae</taxon>
        <taxon>Kalanchoe</taxon>
    </lineage>
</organism>
<evidence type="ECO:0000256" key="1">
    <source>
        <dbReference type="SAM" id="SignalP"/>
    </source>
</evidence>
<dbReference type="PANTHER" id="PTHR31676:SF110">
    <property type="entry name" value="TRANSMEMBRANE PROTEIN"/>
    <property type="match status" value="1"/>
</dbReference>
<name>A0A7N0TBR5_KALFE</name>
<dbReference type="FunFam" id="2.30.240.10:FF:000002">
    <property type="entry name" value="Uncharacterized protein At3g07460"/>
    <property type="match status" value="1"/>
</dbReference>
<dbReference type="OMA" id="IRESNEW"/>
<dbReference type="InterPro" id="IPR007493">
    <property type="entry name" value="DUF538"/>
</dbReference>
<dbReference type="PANTHER" id="PTHR31676">
    <property type="entry name" value="T31J12.3 PROTEIN-RELATED"/>
    <property type="match status" value="1"/>
</dbReference>
<dbReference type="Proteomes" id="UP000594263">
    <property type="component" value="Unplaced"/>
</dbReference>
<sequence>MQMGSRKSRSLLVLLAGVLSVIAASSAAQSSDSFYSLLRAHGLPIGLVPQNITNFMLDQTSGRFEVYLDRSCSAKFESEVHYETNVTGTLTYGQIGDLSGMSAQELFLWFPVKGIRVDVPTTGLIYFDVGGVVSKQFSLSLFDAPPECVDRGPVEVDDQTIRVSRFKRRAEEPQLRYIEKKAMRTAS</sequence>
<dbReference type="EnsemblPlants" id="Kaladp0031s0090.1.v1.1">
    <property type="protein sequence ID" value="Kaladp0031s0090.1.v1.1"/>
    <property type="gene ID" value="Kaladp0031s0090.v1.1"/>
</dbReference>
<dbReference type="Gramene" id="Kaladp0031s0090.1.v1.1">
    <property type="protein sequence ID" value="Kaladp0031s0090.1.v1.1"/>
    <property type="gene ID" value="Kaladp0031s0090.v1.1"/>
</dbReference>
<feature type="chain" id="PRO_5029761252" description="DUF538 family protein" evidence="1">
    <location>
        <begin position="28"/>
        <end position="187"/>
    </location>
</feature>
<keyword evidence="1" id="KW-0732">Signal</keyword>
<dbReference type="AlphaFoldDB" id="A0A7N0TBR5"/>
<keyword evidence="3" id="KW-1185">Reference proteome</keyword>
<reference evidence="2" key="1">
    <citation type="submission" date="2021-01" db="UniProtKB">
        <authorList>
            <consortium name="EnsemblPlants"/>
        </authorList>
    </citation>
    <scope>IDENTIFICATION</scope>
</reference>